<dbReference type="Pfam" id="PF00111">
    <property type="entry name" value="Fer2"/>
    <property type="match status" value="1"/>
</dbReference>
<dbReference type="RefSeq" id="WP_160777408.1">
    <property type="nucleotide sequence ID" value="NZ_WUMV01000009.1"/>
</dbReference>
<dbReference type="AlphaFoldDB" id="A0A7X3LY53"/>
<dbReference type="PROSITE" id="PS00197">
    <property type="entry name" value="2FE2S_FER_1"/>
    <property type="match status" value="1"/>
</dbReference>
<dbReference type="SUPFAM" id="SSF54292">
    <property type="entry name" value="2Fe-2S ferredoxin-like"/>
    <property type="match status" value="1"/>
</dbReference>
<dbReference type="InterPro" id="IPR006058">
    <property type="entry name" value="2Fe2S_fd_BS"/>
</dbReference>
<dbReference type="Gene3D" id="3.40.50.80">
    <property type="entry name" value="Nucleotide-binding domain of ferredoxin-NADP reductase (FNR) module"/>
    <property type="match status" value="1"/>
</dbReference>
<organism evidence="3 4">
    <name type="scientific">Stappia sediminis</name>
    <dbReference type="NCBI Taxonomy" id="2692190"/>
    <lineage>
        <taxon>Bacteria</taxon>
        <taxon>Pseudomonadati</taxon>
        <taxon>Pseudomonadota</taxon>
        <taxon>Alphaproteobacteria</taxon>
        <taxon>Hyphomicrobiales</taxon>
        <taxon>Stappiaceae</taxon>
        <taxon>Stappia</taxon>
    </lineage>
</organism>
<evidence type="ECO:0000313" key="4">
    <source>
        <dbReference type="Proteomes" id="UP000433101"/>
    </source>
</evidence>
<dbReference type="PROSITE" id="PS51384">
    <property type="entry name" value="FAD_FR"/>
    <property type="match status" value="1"/>
</dbReference>
<reference evidence="3 4" key="1">
    <citation type="submission" date="2019-12" db="EMBL/GenBank/DDBJ databases">
        <authorList>
            <person name="Li M."/>
        </authorList>
    </citation>
    <scope>NUCLEOTIDE SEQUENCE [LARGE SCALE GENOMIC DNA]</scope>
    <source>
        <strain evidence="3 4">GBMRC 2046</strain>
    </source>
</reference>
<dbReference type="CDD" id="cd06185">
    <property type="entry name" value="PDR_like"/>
    <property type="match status" value="1"/>
</dbReference>
<evidence type="ECO:0000259" key="1">
    <source>
        <dbReference type="PROSITE" id="PS51085"/>
    </source>
</evidence>
<dbReference type="InterPro" id="IPR039261">
    <property type="entry name" value="FNR_nucleotide-bd"/>
</dbReference>
<dbReference type="InterPro" id="IPR017927">
    <property type="entry name" value="FAD-bd_FR_type"/>
</dbReference>
<feature type="domain" description="2Fe-2S ferredoxin-type" evidence="1">
    <location>
        <begin position="227"/>
        <end position="322"/>
    </location>
</feature>
<dbReference type="InterPro" id="IPR008333">
    <property type="entry name" value="Cbr1-like_FAD-bd_dom"/>
</dbReference>
<feature type="domain" description="FAD-binding FR-type" evidence="2">
    <location>
        <begin position="5"/>
        <end position="105"/>
    </location>
</feature>
<dbReference type="InterPro" id="IPR001041">
    <property type="entry name" value="2Fe-2S_ferredoxin-type"/>
</dbReference>
<dbReference type="PANTHER" id="PTHR47354">
    <property type="entry name" value="NADH OXIDOREDUCTASE HCR"/>
    <property type="match status" value="1"/>
</dbReference>
<dbReference type="Gene3D" id="2.40.30.10">
    <property type="entry name" value="Translation factors"/>
    <property type="match status" value="1"/>
</dbReference>
<dbReference type="InterPro" id="IPR001433">
    <property type="entry name" value="OxRdtase_FAD/NAD-bd"/>
</dbReference>
<evidence type="ECO:0000313" key="3">
    <source>
        <dbReference type="EMBL" id="MXN67176.1"/>
    </source>
</evidence>
<dbReference type="Gene3D" id="3.10.20.30">
    <property type="match status" value="1"/>
</dbReference>
<keyword evidence="4" id="KW-1185">Reference proteome</keyword>
<accession>A0A7X3LY53</accession>
<dbReference type="Pfam" id="PF00970">
    <property type="entry name" value="FAD_binding_6"/>
    <property type="match status" value="1"/>
</dbReference>
<gene>
    <name evidence="3" type="ORF">GR183_19885</name>
</gene>
<dbReference type="GO" id="GO:0051537">
    <property type="term" value="F:2 iron, 2 sulfur cluster binding"/>
    <property type="evidence" value="ECO:0007669"/>
    <property type="project" value="InterPro"/>
</dbReference>
<dbReference type="InterPro" id="IPR050415">
    <property type="entry name" value="MRET"/>
</dbReference>
<dbReference type="SUPFAM" id="SSF63380">
    <property type="entry name" value="Riboflavin synthase domain-like"/>
    <property type="match status" value="1"/>
</dbReference>
<dbReference type="Pfam" id="PF00175">
    <property type="entry name" value="NAD_binding_1"/>
    <property type="match status" value="1"/>
</dbReference>
<dbReference type="InterPro" id="IPR017938">
    <property type="entry name" value="Riboflavin_synthase-like_b-brl"/>
</dbReference>
<dbReference type="InterPro" id="IPR036010">
    <property type="entry name" value="2Fe-2S_ferredoxin-like_sf"/>
</dbReference>
<sequence length="323" mass="34989">MKGRQEWRGAVVTRAQSIADGIRLIEFAVEGGLPPFEPGSHVSVEVMIEGAPAIRSYTCVSSDAGHIRLAVKRHENSRGGSRFMWTLVEGARLRITLPENRFALSWRASSYLLLAGGIGITPIYGMAKALSVRARPVRLAYAASTRGELAFAGELSELMGTDAEFFVSEEGRRIDLAAEFAELPPDGEAYICGPLGMLNAAKAAWAATGRPSSRLRFEVFGDSGERPEVPFSVEIAGIGKRVDVASDQSLLDALNAAGVDMIWDCLRGECGLCAVDIVELNGELDHRDVFFSDEEKREQRRMCTCVSRLAGGSAIIDTGYRKS</sequence>
<name>A0A7X3LY53_9HYPH</name>
<dbReference type="PRINTS" id="PR00409">
    <property type="entry name" value="PHDIOXRDTASE"/>
</dbReference>
<protein>
    <submittedName>
        <fullName evidence="3">2Fe-2S iron-sulfur cluster binding domain-containing protein</fullName>
    </submittedName>
</protein>
<dbReference type="Proteomes" id="UP000433101">
    <property type="component" value="Unassembled WGS sequence"/>
</dbReference>
<dbReference type="SUPFAM" id="SSF52343">
    <property type="entry name" value="Ferredoxin reductase-like, C-terminal NADP-linked domain"/>
    <property type="match status" value="1"/>
</dbReference>
<dbReference type="EMBL" id="WUMV01000009">
    <property type="protein sequence ID" value="MXN67176.1"/>
    <property type="molecule type" value="Genomic_DNA"/>
</dbReference>
<dbReference type="GO" id="GO:0016491">
    <property type="term" value="F:oxidoreductase activity"/>
    <property type="evidence" value="ECO:0007669"/>
    <property type="project" value="InterPro"/>
</dbReference>
<dbReference type="InterPro" id="IPR012675">
    <property type="entry name" value="Beta-grasp_dom_sf"/>
</dbReference>
<evidence type="ECO:0000259" key="2">
    <source>
        <dbReference type="PROSITE" id="PS51384"/>
    </source>
</evidence>
<proteinExistence type="predicted"/>
<dbReference type="PROSITE" id="PS51085">
    <property type="entry name" value="2FE2S_FER_2"/>
    <property type="match status" value="1"/>
</dbReference>
<dbReference type="CDD" id="cd00207">
    <property type="entry name" value="fer2"/>
    <property type="match status" value="1"/>
</dbReference>
<dbReference type="PANTHER" id="PTHR47354:SF2">
    <property type="entry name" value="BLR2392 PROTEIN"/>
    <property type="match status" value="1"/>
</dbReference>
<comment type="caution">
    <text evidence="3">The sequence shown here is derived from an EMBL/GenBank/DDBJ whole genome shotgun (WGS) entry which is preliminary data.</text>
</comment>